<dbReference type="OrthoDB" id="4730955at2"/>
<feature type="region of interest" description="Disordered" evidence="1">
    <location>
        <begin position="86"/>
        <end position="137"/>
    </location>
</feature>
<evidence type="ECO:0000256" key="1">
    <source>
        <dbReference type="SAM" id="MobiDB-lite"/>
    </source>
</evidence>
<feature type="compositionally biased region" description="Low complexity" evidence="1">
    <location>
        <begin position="121"/>
        <end position="137"/>
    </location>
</feature>
<sequence length="137" mass="13872">MKKLALLAGGCGAVVAMAVIGAGPAAADAPDVTGETYGAAVQILKYQGYKPVFAGSIGKDLPQSQCLVIAQDSAGQTQRLRLDCKLPKGEEKPDAPNTHRMVPPGGSMPTAPDGHGQTDNRPTPGAGTVTVTPRPVG</sequence>
<dbReference type="AlphaFoldDB" id="A0A2G5PDQ6"/>
<evidence type="ECO:0000313" key="3">
    <source>
        <dbReference type="EMBL" id="PIB76458.1"/>
    </source>
</evidence>
<evidence type="ECO:0000313" key="4">
    <source>
        <dbReference type="Proteomes" id="UP000230551"/>
    </source>
</evidence>
<feature type="chain" id="PRO_5013969335" description="PASTA domain-containing protein" evidence="2">
    <location>
        <begin position="28"/>
        <end position="137"/>
    </location>
</feature>
<name>A0A2G5PDQ6_9MYCO</name>
<protein>
    <recommendedName>
        <fullName evidence="5">PASTA domain-containing protein</fullName>
    </recommendedName>
</protein>
<feature type="signal peptide" evidence="2">
    <location>
        <begin position="1"/>
        <end position="27"/>
    </location>
</feature>
<proteinExistence type="predicted"/>
<dbReference type="Proteomes" id="UP000230551">
    <property type="component" value="Unassembled WGS sequence"/>
</dbReference>
<dbReference type="STRING" id="85968.GCA_900073015_03505"/>
<comment type="caution">
    <text evidence="3">The sequence shown here is derived from an EMBL/GenBank/DDBJ whole genome shotgun (WGS) entry which is preliminary data.</text>
</comment>
<keyword evidence="2" id="KW-0732">Signal</keyword>
<keyword evidence="4" id="KW-1185">Reference proteome</keyword>
<evidence type="ECO:0008006" key="5">
    <source>
        <dbReference type="Google" id="ProtNLM"/>
    </source>
</evidence>
<organism evidence="3 4">
    <name type="scientific">Mycolicibacterium brumae</name>
    <dbReference type="NCBI Taxonomy" id="85968"/>
    <lineage>
        <taxon>Bacteria</taxon>
        <taxon>Bacillati</taxon>
        <taxon>Actinomycetota</taxon>
        <taxon>Actinomycetes</taxon>
        <taxon>Mycobacteriales</taxon>
        <taxon>Mycobacteriaceae</taxon>
        <taxon>Mycolicibacterium</taxon>
    </lineage>
</organism>
<dbReference type="EMBL" id="PDCN02000004">
    <property type="protein sequence ID" value="PIB76458.1"/>
    <property type="molecule type" value="Genomic_DNA"/>
</dbReference>
<dbReference type="RefSeq" id="WP_090592821.1">
    <property type="nucleotide sequence ID" value="NZ_CP104302.1"/>
</dbReference>
<accession>A0A2G5PDQ6</accession>
<reference evidence="3 4" key="1">
    <citation type="journal article" date="2017" name="Infect. Genet. Evol.">
        <title>The new phylogeny of the genus Mycobacterium: The old and the news.</title>
        <authorList>
            <person name="Tortoli E."/>
            <person name="Fedrizzi T."/>
            <person name="Meehan C.J."/>
            <person name="Trovato A."/>
            <person name="Grottola A."/>
            <person name="Giacobazzi E."/>
            <person name="Serpini G.F."/>
            <person name="Tagliazucchi S."/>
            <person name="Fabio A."/>
            <person name="Bettua C."/>
            <person name="Bertorelli R."/>
            <person name="Frascaro F."/>
            <person name="De Sanctis V."/>
            <person name="Pecorari M."/>
            <person name="Jousson O."/>
            <person name="Segata N."/>
            <person name="Cirillo D.M."/>
        </authorList>
    </citation>
    <scope>NUCLEOTIDE SEQUENCE [LARGE SCALE GENOMIC DNA]</scope>
    <source>
        <strain evidence="3 4">CIP1034565</strain>
    </source>
</reference>
<evidence type="ECO:0000256" key="2">
    <source>
        <dbReference type="SAM" id="SignalP"/>
    </source>
</evidence>
<gene>
    <name evidence="3" type="ORF">CQY22_004855</name>
</gene>